<feature type="region of interest" description="Disordered" evidence="1">
    <location>
        <begin position="164"/>
        <end position="207"/>
    </location>
</feature>
<gene>
    <name evidence="3" type="ORF">GIB67_042036</name>
</gene>
<comment type="caution">
    <text evidence="3">The sequence shown here is derived from an EMBL/GenBank/DDBJ whole genome shotgun (WGS) entry which is preliminary data.</text>
</comment>
<dbReference type="InterPro" id="IPR039884">
    <property type="entry name" value="R3HC1/R3HCL"/>
</dbReference>
<evidence type="ECO:0000313" key="4">
    <source>
        <dbReference type="Proteomes" id="UP000541444"/>
    </source>
</evidence>
<proteinExistence type="predicted"/>
<keyword evidence="4" id="KW-1185">Reference proteome</keyword>
<name>A0A7J7MVM0_9MAGN</name>
<accession>A0A7J7MVM0</accession>
<dbReference type="GO" id="GO:0008270">
    <property type="term" value="F:zinc ion binding"/>
    <property type="evidence" value="ECO:0007669"/>
    <property type="project" value="InterPro"/>
</dbReference>
<reference evidence="3 4" key="1">
    <citation type="journal article" date="2020" name="IScience">
        <title>Genome Sequencing of the Endangered Kingdonia uniflora (Circaeasteraceae, Ranunculales) Reveals Potential Mechanisms of Evolutionary Specialization.</title>
        <authorList>
            <person name="Sun Y."/>
            <person name="Deng T."/>
            <person name="Zhang A."/>
            <person name="Moore M.J."/>
            <person name="Landis J.B."/>
            <person name="Lin N."/>
            <person name="Zhang H."/>
            <person name="Zhang X."/>
            <person name="Huang J."/>
            <person name="Zhang X."/>
            <person name="Sun H."/>
            <person name="Wang H."/>
        </authorList>
    </citation>
    <scope>NUCLEOTIDE SEQUENCE [LARGE SCALE GENOMIC DNA]</scope>
    <source>
        <strain evidence="3">TB1705</strain>
        <tissue evidence="3">Leaf</tissue>
    </source>
</reference>
<dbReference type="OrthoDB" id="5418203at2759"/>
<dbReference type="InterPro" id="IPR001878">
    <property type="entry name" value="Znf_CCHC"/>
</dbReference>
<evidence type="ECO:0000259" key="2">
    <source>
        <dbReference type="Pfam" id="PF00098"/>
    </source>
</evidence>
<dbReference type="AlphaFoldDB" id="A0A7J7MVM0"/>
<dbReference type="GO" id="GO:0003676">
    <property type="term" value="F:nucleic acid binding"/>
    <property type="evidence" value="ECO:0007669"/>
    <property type="project" value="InterPro"/>
</dbReference>
<organism evidence="3 4">
    <name type="scientific">Kingdonia uniflora</name>
    <dbReference type="NCBI Taxonomy" id="39325"/>
    <lineage>
        <taxon>Eukaryota</taxon>
        <taxon>Viridiplantae</taxon>
        <taxon>Streptophyta</taxon>
        <taxon>Embryophyta</taxon>
        <taxon>Tracheophyta</taxon>
        <taxon>Spermatophyta</taxon>
        <taxon>Magnoliopsida</taxon>
        <taxon>Ranunculales</taxon>
        <taxon>Circaeasteraceae</taxon>
        <taxon>Kingdonia</taxon>
    </lineage>
</organism>
<evidence type="ECO:0000256" key="1">
    <source>
        <dbReference type="SAM" id="MobiDB-lite"/>
    </source>
</evidence>
<feature type="compositionally biased region" description="Basic and acidic residues" evidence="1">
    <location>
        <begin position="177"/>
        <end position="186"/>
    </location>
</feature>
<sequence length="207" mass="22834">MRGDMMARFIPSAYEEESFAKLQTLRQASTQSVDDYASDFYMLSSRVSLSEIVEIARQVEAKLKPSGYSSFTTPTIVTTSTTPSTTKGVVKPAGTASMTICYNCGKTGHMRPMEAFTSIHFPFTIHILSENDSILKSIPQADLKPPCPRAKTSATTAQRLIAHGMGLKLPSPTSRSSDFRKQEEARKKRIAARQNLRDEAWGSDETS</sequence>
<dbReference type="Proteomes" id="UP000541444">
    <property type="component" value="Unassembled WGS sequence"/>
</dbReference>
<dbReference type="EMBL" id="JACGCM010001210">
    <property type="protein sequence ID" value="KAF6158955.1"/>
    <property type="molecule type" value="Genomic_DNA"/>
</dbReference>
<protein>
    <recommendedName>
        <fullName evidence="2">CCHC-type domain-containing protein</fullName>
    </recommendedName>
</protein>
<evidence type="ECO:0000313" key="3">
    <source>
        <dbReference type="EMBL" id="KAF6158955.1"/>
    </source>
</evidence>
<dbReference type="Pfam" id="PF00098">
    <property type="entry name" value="zf-CCHC"/>
    <property type="match status" value="1"/>
</dbReference>
<dbReference type="PANTHER" id="PTHR21678:SF0">
    <property type="entry name" value="C3H1-TYPE DOMAIN-CONTAINING PROTEIN"/>
    <property type="match status" value="1"/>
</dbReference>
<feature type="domain" description="CCHC-type" evidence="2">
    <location>
        <begin position="101"/>
        <end position="110"/>
    </location>
</feature>
<dbReference type="PANTHER" id="PTHR21678">
    <property type="entry name" value="GROWTH INHIBITION AND DIFFERENTIATION RELATED PROTEIN 88"/>
    <property type="match status" value="1"/>
</dbReference>